<evidence type="ECO:0000256" key="5">
    <source>
        <dbReference type="PROSITE-ProRule" id="PRU10141"/>
    </source>
</evidence>
<evidence type="ECO:0000256" key="3">
    <source>
        <dbReference type="ARBA" id="ARBA00022777"/>
    </source>
</evidence>
<dbReference type="Proteomes" id="UP000822688">
    <property type="component" value="Chromosome 3"/>
</dbReference>
<dbReference type="SUPFAM" id="SSF56112">
    <property type="entry name" value="Protein kinase-like (PK-like)"/>
    <property type="match status" value="1"/>
</dbReference>
<evidence type="ECO:0000256" key="2">
    <source>
        <dbReference type="ARBA" id="ARBA00022741"/>
    </source>
</evidence>
<reference evidence="7" key="1">
    <citation type="submission" date="2020-06" db="EMBL/GenBank/DDBJ databases">
        <title>WGS assembly of Ceratodon purpureus strain R40.</title>
        <authorList>
            <person name="Carey S.B."/>
            <person name="Jenkins J."/>
            <person name="Shu S."/>
            <person name="Lovell J.T."/>
            <person name="Sreedasyam A."/>
            <person name="Maumus F."/>
            <person name="Tiley G.P."/>
            <person name="Fernandez-Pozo N."/>
            <person name="Barry K."/>
            <person name="Chen C."/>
            <person name="Wang M."/>
            <person name="Lipzen A."/>
            <person name="Daum C."/>
            <person name="Saski C.A."/>
            <person name="Payton A.C."/>
            <person name="Mcbreen J.C."/>
            <person name="Conrad R.E."/>
            <person name="Kollar L.M."/>
            <person name="Olsson S."/>
            <person name="Huttunen S."/>
            <person name="Landis J.B."/>
            <person name="Wickett N.J."/>
            <person name="Johnson M.G."/>
            <person name="Rensing S.A."/>
            <person name="Grimwood J."/>
            <person name="Schmutz J."/>
            <person name="Mcdaniel S.F."/>
        </authorList>
    </citation>
    <scope>NUCLEOTIDE SEQUENCE</scope>
    <source>
        <strain evidence="7">R40</strain>
    </source>
</reference>
<dbReference type="PANTHER" id="PTHR44329:SF260">
    <property type="entry name" value="PROTEIN KINASE DOMAIN-CONTAINING PROTEIN"/>
    <property type="match status" value="1"/>
</dbReference>
<gene>
    <name evidence="7" type="ORF">KC19_3G076200</name>
</gene>
<evidence type="ECO:0000313" key="7">
    <source>
        <dbReference type="EMBL" id="KAG0582663.1"/>
    </source>
</evidence>
<dbReference type="InterPro" id="IPR011009">
    <property type="entry name" value="Kinase-like_dom_sf"/>
</dbReference>
<dbReference type="EMBL" id="CM026423">
    <property type="protein sequence ID" value="KAG0582663.1"/>
    <property type="molecule type" value="Genomic_DNA"/>
</dbReference>
<evidence type="ECO:0000313" key="8">
    <source>
        <dbReference type="Proteomes" id="UP000822688"/>
    </source>
</evidence>
<keyword evidence="8" id="KW-1185">Reference proteome</keyword>
<keyword evidence="2 5" id="KW-0547">Nucleotide-binding</keyword>
<dbReference type="PANTHER" id="PTHR44329">
    <property type="entry name" value="SERINE/THREONINE-PROTEIN KINASE TNNI3K-RELATED"/>
    <property type="match status" value="1"/>
</dbReference>
<dbReference type="InterPro" id="IPR051681">
    <property type="entry name" value="Ser/Thr_Kinases-Pseudokinases"/>
</dbReference>
<organism evidence="7 8">
    <name type="scientific">Ceratodon purpureus</name>
    <name type="common">Fire moss</name>
    <name type="synonym">Dicranum purpureum</name>
    <dbReference type="NCBI Taxonomy" id="3225"/>
    <lineage>
        <taxon>Eukaryota</taxon>
        <taxon>Viridiplantae</taxon>
        <taxon>Streptophyta</taxon>
        <taxon>Embryophyta</taxon>
        <taxon>Bryophyta</taxon>
        <taxon>Bryophytina</taxon>
        <taxon>Bryopsida</taxon>
        <taxon>Dicranidae</taxon>
        <taxon>Pseudoditrichales</taxon>
        <taxon>Ditrichaceae</taxon>
        <taxon>Ceratodon</taxon>
    </lineage>
</organism>
<name>A0A8T0IJN3_CERPU</name>
<proteinExistence type="predicted"/>
<sequence length="615" mass="69242">MADYYSLTMASIQNVQAKVQGELNASILQLNKRQCEYVAQQLLKVSQLLQAQGAENLNKQGCLYRIVLLHLHATVKRAQILVDTCCCENSSWLAAAMALGNTKEEVMAILLDLHQWTFLIDIAICASARAAQESQSQLWEIGEEGYQRLLKPRSKVHTMIQDAARQDQEDLLEKITSSLRLEDQHGADYIRGVYLKSRLHHMEGDLEGLDELKAYRISRDLGSGASGMVLQIEWLEQDLALKILKVIDRTESTVLGRLQHPNIVRLYHYWEDLTPYPRSCIVMELMPTDLQKHIVNVMGKQSKLPLKSKKGASVCMPFSLSVVIDIMLQVAEAMRQLHENKLTHRDLKTSNVLVKPVSERYMELHTEGYLEVKLADFGSAKAYANSSISGDLTRNTGTTAYGAPEIFEKEITERERNFPPKADVWSFGMTCSEVVTGRVPFADDTGARSTLHKRIIKNGLRPSIPEECPEYLQFCIKCCWELQPQRRPSFSDLCRMLRHAKLLSLGLMDMETSKSLFAYQTSAGVLKSGGNSVLQKKEPKMSRFGFNSIRRNLREAEGSALAAMSQQISLLSDPHNQLREHHAEGARPGSTAIDRSSQEIGRMVLNLLGRSLQEP</sequence>
<dbReference type="InterPro" id="IPR017441">
    <property type="entry name" value="Protein_kinase_ATP_BS"/>
</dbReference>
<feature type="domain" description="Protein kinase" evidence="6">
    <location>
        <begin position="215"/>
        <end position="502"/>
    </location>
</feature>
<dbReference type="Gene3D" id="3.30.200.20">
    <property type="entry name" value="Phosphorylase Kinase, domain 1"/>
    <property type="match status" value="1"/>
</dbReference>
<dbReference type="InterPro" id="IPR008271">
    <property type="entry name" value="Ser/Thr_kinase_AS"/>
</dbReference>
<dbReference type="AlphaFoldDB" id="A0A8T0IJN3"/>
<protein>
    <recommendedName>
        <fullName evidence="6">Protein kinase domain-containing protein</fullName>
    </recommendedName>
</protein>
<comment type="caution">
    <text evidence="7">The sequence shown here is derived from an EMBL/GenBank/DDBJ whole genome shotgun (WGS) entry which is preliminary data.</text>
</comment>
<keyword evidence="1" id="KW-0808">Transferase</keyword>
<keyword evidence="4 5" id="KW-0067">ATP-binding</keyword>
<dbReference type="PROSITE" id="PS00107">
    <property type="entry name" value="PROTEIN_KINASE_ATP"/>
    <property type="match status" value="1"/>
</dbReference>
<evidence type="ECO:0000256" key="1">
    <source>
        <dbReference type="ARBA" id="ARBA00022679"/>
    </source>
</evidence>
<dbReference type="PROSITE" id="PS00108">
    <property type="entry name" value="PROTEIN_KINASE_ST"/>
    <property type="match status" value="1"/>
</dbReference>
<feature type="binding site" evidence="5">
    <location>
        <position position="242"/>
    </location>
    <ligand>
        <name>ATP</name>
        <dbReference type="ChEBI" id="CHEBI:30616"/>
    </ligand>
</feature>
<dbReference type="Gene3D" id="1.10.510.10">
    <property type="entry name" value="Transferase(Phosphotransferase) domain 1"/>
    <property type="match status" value="1"/>
</dbReference>
<keyword evidence="3" id="KW-0418">Kinase</keyword>
<dbReference type="PROSITE" id="PS50011">
    <property type="entry name" value="PROTEIN_KINASE_DOM"/>
    <property type="match status" value="1"/>
</dbReference>
<dbReference type="SMART" id="SM00220">
    <property type="entry name" value="S_TKc"/>
    <property type="match status" value="1"/>
</dbReference>
<dbReference type="GO" id="GO:0005524">
    <property type="term" value="F:ATP binding"/>
    <property type="evidence" value="ECO:0007669"/>
    <property type="project" value="UniProtKB-UniRule"/>
</dbReference>
<evidence type="ECO:0000259" key="6">
    <source>
        <dbReference type="PROSITE" id="PS50011"/>
    </source>
</evidence>
<dbReference type="Pfam" id="PF00069">
    <property type="entry name" value="Pkinase"/>
    <property type="match status" value="1"/>
</dbReference>
<dbReference type="InterPro" id="IPR000719">
    <property type="entry name" value="Prot_kinase_dom"/>
</dbReference>
<evidence type="ECO:0000256" key="4">
    <source>
        <dbReference type="ARBA" id="ARBA00022840"/>
    </source>
</evidence>
<dbReference type="GO" id="GO:0004674">
    <property type="term" value="F:protein serine/threonine kinase activity"/>
    <property type="evidence" value="ECO:0007669"/>
    <property type="project" value="TreeGrafter"/>
</dbReference>
<accession>A0A8T0IJN3</accession>